<dbReference type="AlphaFoldDB" id="A0A5C5X3B1"/>
<proteinExistence type="predicted"/>
<dbReference type="RefSeq" id="WP_231740623.1">
    <property type="nucleotide sequence ID" value="NZ_SIHI01000001.1"/>
</dbReference>
<dbReference type="EMBL" id="SIHI01000001">
    <property type="protein sequence ID" value="TWT57446.1"/>
    <property type="molecule type" value="Genomic_DNA"/>
</dbReference>
<dbReference type="Proteomes" id="UP000317243">
    <property type="component" value="Unassembled WGS sequence"/>
</dbReference>
<keyword evidence="3" id="KW-1185">Reference proteome</keyword>
<evidence type="ECO:0000313" key="3">
    <source>
        <dbReference type="Proteomes" id="UP000317243"/>
    </source>
</evidence>
<sequence length="63" mass="6787">MFTGNSIRSIRKFLADESGPTSVEYAVMLALILAVCIGAVRALGDGQTGMWGKNLSELERHGF</sequence>
<keyword evidence="1" id="KW-0812">Transmembrane</keyword>
<feature type="transmembrane region" description="Helical" evidence="1">
    <location>
        <begin position="25"/>
        <end position="44"/>
    </location>
</feature>
<gene>
    <name evidence="2" type="ORF">KOR42_08070</name>
</gene>
<evidence type="ECO:0000313" key="2">
    <source>
        <dbReference type="EMBL" id="TWT57446.1"/>
    </source>
</evidence>
<protein>
    <submittedName>
        <fullName evidence="2">Flp/Fap pilin component</fullName>
    </submittedName>
</protein>
<comment type="caution">
    <text evidence="2">The sequence shown here is derived from an EMBL/GenBank/DDBJ whole genome shotgun (WGS) entry which is preliminary data.</text>
</comment>
<keyword evidence="1" id="KW-1133">Transmembrane helix</keyword>
<keyword evidence="1" id="KW-0472">Membrane</keyword>
<evidence type="ECO:0000256" key="1">
    <source>
        <dbReference type="SAM" id="Phobius"/>
    </source>
</evidence>
<organism evidence="2 3">
    <name type="scientific">Thalassoglobus neptunius</name>
    <dbReference type="NCBI Taxonomy" id="1938619"/>
    <lineage>
        <taxon>Bacteria</taxon>
        <taxon>Pseudomonadati</taxon>
        <taxon>Planctomycetota</taxon>
        <taxon>Planctomycetia</taxon>
        <taxon>Planctomycetales</taxon>
        <taxon>Planctomycetaceae</taxon>
        <taxon>Thalassoglobus</taxon>
    </lineage>
</organism>
<reference evidence="2 3" key="1">
    <citation type="submission" date="2019-02" db="EMBL/GenBank/DDBJ databases">
        <title>Deep-cultivation of Planctomycetes and their phenomic and genomic characterization uncovers novel biology.</title>
        <authorList>
            <person name="Wiegand S."/>
            <person name="Jogler M."/>
            <person name="Boedeker C."/>
            <person name="Pinto D."/>
            <person name="Vollmers J."/>
            <person name="Rivas-Marin E."/>
            <person name="Kohn T."/>
            <person name="Peeters S.H."/>
            <person name="Heuer A."/>
            <person name="Rast P."/>
            <person name="Oberbeckmann S."/>
            <person name="Bunk B."/>
            <person name="Jeske O."/>
            <person name="Meyerdierks A."/>
            <person name="Storesund J.E."/>
            <person name="Kallscheuer N."/>
            <person name="Luecker S."/>
            <person name="Lage O.M."/>
            <person name="Pohl T."/>
            <person name="Merkel B.J."/>
            <person name="Hornburger P."/>
            <person name="Mueller R.-W."/>
            <person name="Bruemmer F."/>
            <person name="Labrenz M."/>
            <person name="Spormann A.M."/>
            <person name="Op Den Camp H."/>
            <person name="Overmann J."/>
            <person name="Amann R."/>
            <person name="Jetten M.S.M."/>
            <person name="Mascher T."/>
            <person name="Medema M.H."/>
            <person name="Devos D.P."/>
            <person name="Kaster A.-K."/>
            <person name="Ovreas L."/>
            <person name="Rohde M."/>
            <person name="Galperin M.Y."/>
            <person name="Jogler C."/>
        </authorList>
    </citation>
    <scope>NUCLEOTIDE SEQUENCE [LARGE SCALE GENOMIC DNA]</scope>
    <source>
        <strain evidence="2 3">KOR42</strain>
    </source>
</reference>
<name>A0A5C5X3B1_9PLAN</name>
<accession>A0A5C5X3B1</accession>